<comment type="caution">
    <text evidence="5">The sequence shown here is derived from an EMBL/GenBank/DDBJ whole genome shotgun (WGS) entry which is preliminary data.</text>
</comment>
<dbReference type="PANTHER" id="PTHR42832:SF3">
    <property type="entry name" value="L-GLUTAMINE--4-(METHYLSULFANYL)-2-OXOBUTANOATE AMINOTRANSFERASE"/>
    <property type="match status" value="1"/>
</dbReference>
<evidence type="ECO:0000256" key="2">
    <source>
        <dbReference type="ARBA" id="ARBA00022576"/>
    </source>
</evidence>
<sequence>RQAIAEWYERRFGVILNPDKEVLPLIGSKEGIGHIALCLIEPNDIALIPDPGYPVYSVSTLMAGGEPYFMPLKEENDFLPDFEAIPEPIASKAKLVWLNYPNNPTGATADIDFFEKAVHFAQRHNNLAICHDAAYTEVFFEGYKPPSFMQVSGAKEIGVEFHSLSKMTQEGLVAEIEELVKMGYSFSLPAMSGVGYKQVGQFLQGQLTLPAAIEQIKYETHRFARHQYAWFHLDDERICWFDVSHFSIILSEAKNLIRGFIA</sequence>
<dbReference type="InterPro" id="IPR004839">
    <property type="entry name" value="Aminotransferase_I/II_large"/>
</dbReference>
<feature type="domain" description="Aminotransferase class I/classII large" evidence="4">
    <location>
        <begin position="1"/>
        <end position="166"/>
    </location>
</feature>
<dbReference type="Pfam" id="PF00155">
    <property type="entry name" value="Aminotran_1_2"/>
    <property type="match status" value="1"/>
</dbReference>
<dbReference type="PANTHER" id="PTHR42832">
    <property type="entry name" value="AMINO ACID AMINOTRANSFERASE"/>
    <property type="match status" value="1"/>
</dbReference>
<keyword evidence="3" id="KW-0808">Transferase</keyword>
<feature type="non-terminal residue" evidence="5">
    <location>
        <position position="1"/>
    </location>
</feature>
<dbReference type="InterPro" id="IPR050881">
    <property type="entry name" value="LL-DAP_aminotransferase"/>
</dbReference>
<evidence type="ECO:0000313" key="5">
    <source>
        <dbReference type="EMBL" id="GAI30222.1"/>
    </source>
</evidence>
<dbReference type="GO" id="GO:0030170">
    <property type="term" value="F:pyridoxal phosphate binding"/>
    <property type="evidence" value="ECO:0007669"/>
    <property type="project" value="InterPro"/>
</dbReference>
<protein>
    <recommendedName>
        <fullName evidence="4">Aminotransferase class I/classII large domain-containing protein</fullName>
    </recommendedName>
</protein>
<dbReference type="InterPro" id="IPR015424">
    <property type="entry name" value="PyrdxlP-dep_Trfase"/>
</dbReference>
<dbReference type="SUPFAM" id="SSF53383">
    <property type="entry name" value="PLP-dependent transferases"/>
    <property type="match status" value="1"/>
</dbReference>
<dbReference type="CDD" id="cd00609">
    <property type="entry name" value="AAT_like"/>
    <property type="match status" value="1"/>
</dbReference>
<dbReference type="Gene3D" id="1.10.287.890">
    <property type="entry name" value="Crystal structure of tRNA isopentenylpyrophosphate transferase (bh2366) domain"/>
    <property type="match status" value="1"/>
</dbReference>
<dbReference type="AlphaFoldDB" id="X1MEZ0"/>
<name>X1MEZ0_9ZZZZ</name>
<evidence type="ECO:0000256" key="3">
    <source>
        <dbReference type="ARBA" id="ARBA00022679"/>
    </source>
</evidence>
<evidence type="ECO:0000259" key="4">
    <source>
        <dbReference type="Pfam" id="PF00155"/>
    </source>
</evidence>
<dbReference type="EMBL" id="BARV01016723">
    <property type="protein sequence ID" value="GAI30222.1"/>
    <property type="molecule type" value="Genomic_DNA"/>
</dbReference>
<dbReference type="Gene3D" id="3.40.640.10">
    <property type="entry name" value="Type I PLP-dependent aspartate aminotransferase-like (Major domain)"/>
    <property type="match status" value="1"/>
</dbReference>
<accession>X1MEZ0</accession>
<comment type="cofactor">
    <cofactor evidence="1">
        <name>pyridoxal 5'-phosphate</name>
        <dbReference type="ChEBI" id="CHEBI:597326"/>
    </cofactor>
</comment>
<dbReference type="InterPro" id="IPR015421">
    <property type="entry name" value="PyrdxlP-dep_Trfase_major"/>
</dbReference>
<organism evidence="5">
    <name type="scientific">marine sediment metagenome</name>
    <dbReference type="NCBI Taxonomy" id="412755"/>
    <lineage>
        <taxon>unclassified sequences</taxon>
        <taxon>metagenomes</taxon>
        <taxon>ecological metagenomes</taxon>
    </lineage>
</organism>
<keyword evidence="2" id="KW-0032">Aminotransferase</keyword>
<proteinExistence type="predicted"/>
<reference evidence="5" key="1">
    <citation type="journal article" date="2014" name="Front. Microbiol.">
        <title>High frequency of phylogenetically diverse reductive dehalogenase-homologous genes in deep subseafloor sedimentary metagenomes.</title>
        <authorList>
            <person name="Kawai M."/>
            <person name="Futagami T."/>
            <person name="Toyoda A."/>
            <person name="Takaki Y."/>
            <person name="Nishi S."/>
            <person name="Hori S."/>
            <person name="Arai W."/>
            <person name="Tsubouchi T."/>
            <person name="Morono Y."/>
            <person name="Uchiyama I."/>
            <person name="Ito T."/>
            <person name="Fujiyama A."/>
            <person name="Inagaki F."/>
            <person name="Takami H."/>
        </authorList>
    </citation>
    <scope>NUCLEOTIDE SEQUENCE</scope>
    <source>
        <strain evidence="5">Expedition CK06-06</strain>
    </source>
</reference>
<dbReference type="GO" id="GO:0008483">
    <property type="term" value="F:transaminase activity"/>
    <property type="evidence" value="ECO:0007669"/>
    <property type="project" value="UniProtKB-KW"/>
</dbReference>
<evidence type="ECO:0000256" key="1">
    <source>
        <dbReference type="ARBA" id="ARBA00001933"/>
    </source>
</evidence>
<gene>
    <name evidence="5" type="ORF">S06H3_28626</name>
</gene>